<feature type="coiled-coil region" evidence="7">
    <location>
        <begin position="591"/>
        <end position="628"/>
    </location>
</feature>
<dbReference type="InterPro" id="IPR036890">
    <property type="entry name" value="HATPase_C_sf"/>
</dbReference>
<dbReference type="Pfam" id="PF08448">
    <property type="entry name" value="PAS_4"/>
    <property type="match status" value="2"/>
</dbReference>
<keyword evidence="4" id="KW-0808">Transferase</keyword>
<feature type="domain" description="Response regulatory" evidence="9">
    <location>
        <begin position="9"/>
        <end position="124"/>
    </location>
</feature>
<evidence type="ECO:0000256" key="1">
    <source>
        <dbReference type="ARBA" id="ARBA00000085"/>
    </source>
</evidence>
<feature type="domain" description="Histidine kinase" evidence="8">
    <location>
        <begin position="1341"/>
        <end position="1536"/>
    </location>
</feature>
<dbReference type="InterPro" id="IPR052162">
    <property type="entry name" value="Sensor_kinase/Photoreceptor"/>
</dbReference>
<feature type="domain" description="PAS" evidence="10">
    <location>
        <begin position="962"/>
        <end position="1032"/>
    </location>
</feature>
<dbReference type="CDD" id="cd00130">
    <property type="entry name" value="PAS"/>
    <property type="match status" value="7"/>
</dbReference>
<evidence type="ECO:0000259" key="11">
    <source>
        <dbReference type="PROSITE" id="PS50113"/>
    </source>
</evidence>
<proteinExistence type="predicted"/>
<dbReference type="SMART" id="SM00091">
    <property type="entry name" value="PAS"/>
    <property type="match status" value="8"/>
</dbReference>
<dbReference type="PROSITE" id="PS50113">
    <property type="entry name" value="PAC"/>
    <property type="match status" value="3"/>
</dbReference>
<evidence type="ECO:0000259" key="8">
    <source>
        <dbReference type="PROSITE" id="PS50109"/>
    </source>
</evidence>
<reference evidence="12 13" key="1">
    <citation type="submission" date="2011-10" db="EMBL/GenBank/DDBJ databases">
        <title>The Improved High-Quality Draft genome of Methanoplanus limicola DSM 2279.</title>
        <authorList>
            <consortium name="US DOE Joint Genome Institute (JGI-PGF)"/>
            <person name="Lucas S."/>
            <person name="Copeland A."/>
            <person name="Lapidus A."/>
            <person name="Glavina del Rio T."/>
            <person name="Dalin E."/>
            <person name="Tice H."/>
            <person name="Bruce D."/>
            <person name="Goodwin L."/>
            <person name="Pitluck S."/>
            <person name="Peters L."/>
            <person name="Mikhailova N."/>
            <person name="Lu M."/>
            <person name="Kyrpides N."/>
            <person name="Mavromatis K."/>
            <person name="Ivanova N."/>
            <person name="Markowitz V."/>
            <person name="Cheng J.-F."/>
            <person name="Hugenholtz P."/>
            <person name="Woyke T."/>
            <person name="Wu D."/>
            <person name="Wirth R."/>
            <person name="Brambilla E.-M."/>
            <person name="Klenk H.-P."/>
            <person name="Eisen J.A."/>
        </authorList>
    </citation>
    <scope>NUCLEOTIDE SEQUENCE [LARGE SCALE GENOMIC DNA]</scope>
    <source>
        <strain evidence="12 13">DSM 2279</strain>
    </source>
</reference>
<dbReference type="InterPro" id="IPR000014">
    <property type="entry name" value="PAS"/>
</dbReference>
<feature type="domain" description="PAS" evidence="10">
    <location>
        <begin position="632"/>
        <end position="702"/>
    </location>
</feature>
<dbReference type="Pfam" id="PF00989">
    <property type="entry name" value="PAS"/>
    <property type="match status" value="5"/>
</dbReference>
<dbReference type="OrthoDB" id="230688at2157"/>
<comment type="catalytic activity">
    <reaction evidence="1">
        <text>ATP + protein L-histidine = ADP + protein N-phospho-L-histidine.</text>
        <dbReference type="EC" id="2.7.13.3"/>
    </reaction>
</comment>
<dbReference type="PROSITE" id="PS50110">
    <property type="entry name" value="RESPONSE_REGULATORY"/>
    <property type="match status" value="1"/>
</dbReference>
<gene>
    <name evidence="12" type="ORF">Metlim_2038</name>
</gene>
<dbReference type="InterPro" id="IPR011006">
    <property type="entry name" value="CheY-like_superfamily"/>
</dbReference>
<dbReference type="PANTHER" id="PTHR43304">
    <property type="entry name" value="PHYTOCHROME-LIKE PROTEIN CPH1"/>
    <property type="match status" value="1"/>
</dbReference>
<feature type="domain" description="PAS" evidence="10">
    <location>
        <begin position="1205"/>
        <end position="1275"/>
    </location>
</feature>
<dbReference type="GO" id="GO:0004673">
    <property type="term" value="F:protein histidine kinase activity"/>
    <property type="evidence" value="ECO:0007669"/>
    <property type="project" value="UniProtKB-EC"/>
</dbReference>
<feature type="coiled-coil region" evidence="7">
    <location>
        <begin position="257"/>
        <end position="298"/>
    </location>
</feature>
<dbReference type="InterPro" id="IPR000700">
    <property type="entry name" value="PAS-assoc_C"/>
</dbReference>
<evidence type="ECO:0000259" key="9">
    <source>
        <dbReference type="PROSITE" id="PS50110"/>
    </source>
</evidence>
<feature type="modified residue" description="4-aspartylphosphate" evidence="6">
    <location>
        <position position="59"/>
    </location>
</feature>
<dbReference type="NCBIfam" id="TIGR00229">
    <property type="entry name" value="sensory_box"/>
    <property type="match status" value="8"/>
</dbReference>
<dbReference type="CDD" id="cd00156">
    <property type="entry name" value="REC"/>
    <property type="match status" value="1"/>
</dbReference>
<dbReference type="InterPro" id="IPR001610">
    <property type="entry name" value="PAC"/>
</dbReference>
<dbReference type="Pfam" id="PF02518">
    <property type="entry name" value="HATPase_c"/>
    <property type="match status" value="1"/>
</dbReference>
<accession>H1YZL4</accession>
<name>H1YZL4_9EURY</name>
<dbReference type="Gene3D" id="3.30.565.10">
    <property type="entry name" value="Histidine kinase-like ATPase, C-terminal domain"/>
    <property type="match status" value="1"/>
</dbReference>
<feature type="domain" description="PAC" evidence="11">
    <location>
        <begin position="375"/>
        <end position="427"/>
    </location>
</feature>
<sequence>MTGENSIISLLYVDDEPMLLDVGKIYIERFGNFSVTTALDAKEGLNLSNEQNFDCIISDYQMPGMDGIEFLKHFRQNDNITPFIIFTGRGREEVVINAINNGADFYVQKGGEPKSQFTELLYKVRHAVKARSYEKELYKSEKKYRSLVEHSPNFIYSYDPDNRFKTANRSLCEFLGRSEEEIVGKTYEELGFPKETYEYLYELHEKVYRTKEAVRAESSITMPDGKTHHYKVVFVPIIDDKGTVTGIRGNSADITDKVNAERELAEKNNALLKINEDLAAAEEEIRQQLDEISKSEHALAESNQYMENLFNSSASLVLVWDNDFRITKANEAVSKLTGILENEQKDLLLDNIISPDKRCELEGKLRSLNPGEQIRGFEVQVKDSSGEVRTIHLDIADIYDHSGRKISTIAQGYDISDLLNAQNYLLQKNERLNLAYEEIAAAEEELRQQMDEIVSSRKIIEKSEKRMSDFINLLPDPTFAIDKSGEIFVWNAAMAEMYGHSAEEMVGKCNREYSELMYGYDRPTLADIILNYDEGAIKQNYRSFSYKNKRLEGSATFKDLNGEEKTLWGVATLLYNEEGEVEGAIETFRDITAIEKNRAELESRNEDLAAAEEEIRQQYDEISKAQHILTETNQYMENLFNSSASLVLVWDNDFRITKANKAVSNLTGIPEKQLIGLKADEIVSPEKMAEYFRLKEGTAKGEHVRGFKNQLKSASGEIKTIQWDIADIYDYSGRKIATTAQGQDITNILDYQERLLEKNELLSLANEEIKESEEKLRQQMAETAIARRIIQKSQQRMSDIVNLLPDPTFAIDRDGDIIIWNASMAEKYGHSAEDMIGKGKYEYSKFIYGYEKLTLADIILNNDEESIKKNYKSCTYKNGKLERSGTFRDPEGKDTTLWGIASLLYNEDGEVEGAIETFRDITESEKNRYQLEIRNEDLEAAEEEIRQQMDEIAAAHDLLSKSENLYRAIFENTGTATLIIGENNEIALANSEFERLSGYTADELKSKEWIDFIHPDDRAKVLERHRKRQKSGDAGLPKHYIFKFVNRKGDIHDICITAGYSDRTKQIVVSLNDISAINRINCALRESEEKFRLIFEESPLGKFYFGEDGIITGYNSKFADFASLPAESLGGVSASVIDNKCITSAIDEIIAGGTEKSEKECIIKTGGKKRYVRIIVAPVKGRKGSIKGGIGIVEDVTEKRKAEEEQRRFKLIFDKANYGSVIADLNGNIVYNNKYFADIHGYSPEELTGINLKNLHYEGGSLSLPEFMDKVIEAGEFGAEELWHRNKAEEKFPMLVNGVLLRDNDEIPEYIAATAIDISERKKQEESLSVANKKLKILSGITRHDILNQISALSSYIELTKDFADSPALPDYLGRMENATSTVRQQIEFTREYEELGVNEPLWMDISEMTGKPYSLNTGGIEILNECSGLMVYADQMLEKVFYNLLDNTIRYGAGADKIRLYYKQNDDGVVIFFEDNGRGVEEGKKERIFDRKFGENTGYGLFLSREILSITGITIKETGVPGKGARFEMSVPAGSFRIETVTGM</sequence>
<evidence type="ECO:0000256" key="5">
    <source>
        <dbReference type="ARBA" id="ARBA00022777"/>
    </source>
</evidence>
<dbReference type="InterPro" id="IPR035965">
    <property type="entry name" value="PAS-like_dom_sf"/>
</dbReference>
<feature type="domain" description="PAS" evidence="10">
    <location>
        <begin position="140"/>
        <end position="211"/>
    </location>
</feature>
<dbReference type="SMART" id="SM00086">
    <property type="entry name" value="PAC"/>
    <property type="match status" value="7"/>
</dbReference>
<dbReference type="GO" id="GO:0000160">
    <property type="term" value="P:phosphorelay signal transduction system"/>
    <property type="evidence" value="ECO:0007669"/>
    <property type="project" value="InterPro"/>
</dbReference>
<dbReference type="PROSITE" id="PS50109">
    <property type="entry name" value="HIS_KIN"/>
    <property type="match status" value="1"/>
</dbReference>
<dbReference type="SMART" id="SM00387">
    <property type="entry name" value="HATPase_c"/>
    <property type="match status" value="1"/>
</dbReference>
<dbReference type="InterPro" id="IPR013767">
    <property type="entry name" value="PAS_fold"/>
</dbReference>
<dbReference type="Gene3D" id="3.30.450.20">
    <property type="entry name" value="PAS domain"/>
    <property type="match status" value="8"/>
</dbReference>
<evidence type="ECO:0000259" key="10">
    <source>
        <dbReference type="PROSITE" id="PS50112"/>
    </source>
</evidence>
<dbReference type="Pfam" id="PF00072">
    <property type="entry name" value="Response_reg"/>
    <property type="match status" value="1"/>
</dbReference>
<feature type="domain" description="PAS" evidence="10">
    <location>
        <begin position="463"/>
        <end position="540"/>
    </location>
</feature>
<feature type="domain" description="PAC" evidence="11">
    <location>
        <begin position="214"/>
        <end position="266"/>
    </location>
</feature>
<dbReference type="Proteomes" id="UP000005741">
    <property type="component" value="Chromosome"/>
</dbReference>
<dbReference type="SUPFAM" id="SSF52172">
    <property type="entry name" value="CheY-like"/>
    <property type="match status" value="1"/>
</dbReference>
<evidence type="ECO:0000313" key="12">
    <source>
        <dbReference type="EMBL" id="EHQ36123.1"/>
    </source>
</evidence>
<dbReference type="GO" id="GO:0006355">
    <property type="term" value="P:regulation of DNA-templated transcription"/>
    <property type="evidence" value="ECO:0007669"/>
    <property type="project" value="InterPro"/>
</dbReference>
<dbReference type="PATRIC" id="fig|937775.9.peg.2291"/>
<dbReference type="InterPro" id="IPR005467">
    <property type="entry name" value="His_kinase_dom"/>
</dbReference>
<keyword evidence="3 6" id="KW-0597">Phosphoprotein</keyword>
<dbReference type="SMART" id="SM00448">
    <property type="entry name" value="REC"/>
    <property type="match status" value="1"/>
</dbReference>
<dbReference type="EC" id="2.7.13.3" evidence="2"/>
<dbReference type="STRING" id="937775.Metlim_2038"/>
<dbReference type="PROSITE" id="PS50112">
    <property type="entry name" value="PAS"/>
    <property type="match status" value="7"/>
</dbReference>
<dbReference type="HOGENOM" id="CLU_000445_114_58_2"/>
<feature type="domain" description="PAS" evidence="10">
    <location>
        <begin position="302"/>
        <end position="372"/>
    </location>
</feature>
<dbReference type="Pfam" id="PF13426">
    <property type="entry name" value="PAS_9"/>
    <property type="match status" value="1"/>
</dbReference>
<feature type="domain" description="PAS" evidence="10">
    <location>
        <begin position="793"/>
        <end position="878"/>
    </location>
</feature>
<dbReference type="PANTHER" id="PTHR43304:SF1">
    <property type="entry name" value="PAC DOMAIN-CONTAINING PROTEIN"/>
    <property type="match status" value="1"/>
</dbReference>
<dbReference type="SUPFAM" id="SSF55785">
    <property type="entry name" value="PYP-like sensor domain (PAS domain)"/>
    <property type="match status" value="8"/>
</dbReference>
<evidence type="ECO:0000256" key="3">
    <source>
        <dbReference type="ARBA" id="ARBA00022553"/>
    </source>
</evidence>
<dbReference type="InterPro" id="IPR003594">
    <property type="entry name" value="HATPase_dom"/>
</dbReference>
<feature type="coiled-coil region" evidence="7">
    <location>
        <begin position="755"/>
        <end position="782"/>
    </location>
</feature>
<dbReference type="InterPro" id="IPR013656">
    <property type="entry name" value="PAS_4"/>
</dbReference>
<dbReference type="RefSeq" id="WP_004078369.1">
    <property type="nucleotide sequence ID" value="NZ_CM001436.1"/>
</dbReference>
<evidence type="ECO:0000256" key="4">
    <source>
        <dbReference type="ARBA" id="ARBA00022679"/>
    </source>
</evidence>
<evidence type="ECO:0000256" key="2">
    <source>
        <dbReference type="ARBA" id="ARBA00012438"/>
    </source>
</evidence>
<protein>
    <recommendedName>
        <fullName evidence="2">histidine kinase</fullName>
        <ecNumber evidence="2">2.7.13.3</ecNumber>
    </recommendedName>
</protein>
<feature type="coiled-coil region" evidence="7">
    <location>
        <begin position="425"/>
        <end position="459"/>
    </location>
</feature>
<keyword evidence="5 12" id="KW-0418">Kinase</keyword>
<dbReference type="InterPro" id="IPR001789">
    <property type="entry name" value="Sig_transdc_resp-reg_receiver"/>
</dbReference>
<evidence type="ECO:0000256" key="6">
    <source>
        <dbReference type="PROSITE-ProRule" id="PRU00169"/>
    </source>
</evidence>
<feature type="coiled-coil region" evidence="7">
    <location>
        <begin position="921"/>
        <end position="958"/>
    </location>
</feature>
<dbReference type="Gene3D" id="3.40.50.2300">
    <property type="match status" value="1"/>
</dbReference>
<keyword evidence="13" id="KW-1185">Reference proteome</keyword>
<dbReference type="InParanoid" id="H1YZL4"/>
<dbReference type="SUPFAM" id="SSF55874">
    <property type="entry name" value="ATPase domain of HSP90 chaperone/DNA topoisomerase II/histidine kinase"/>
    <property type="match status" value="1"/>
</dbReference>
<organism evidence="12 13">
    <name type="scientific">Methanoplanus limicola DSM 2279</name>
    <dbReference type="NCBI Taxonomy" id="937775"/>
    <lineage>
        <taxon>Archaea</taxon>
        <taxon>Methanobacteriati</taxon>
        <taxon>Methanobacteriota</taxon>
        <taxon>Stenosarchaea group</taxon>
        <taxon>Methanomicrobia</taxon>
        <taxon>Methanomicrobiales</taxon>
        <taxon>Methanomicrobiaceae</taxon>
        <taxon>Methanoplanus</taxon>
    </lineage>
</organism>
<feature type="domain" description="PAC" evidence="11">
    <location>
        <begin position="1156"/>
        <end position="1208"/>
    </location>
</feature>
<evidence type="ECO:0000256" key="7">
    <source>
        <dbReference type="SAM" id="Coils"/>
    </source>
</evidence>
<dbReference type="EMBL" id="CM001436">
    <property type="protein sequence ID" value="EHQ36123.1"/>
    <property type="molecule type" value="Genomic_DNA"/>
</dbReference>
<evidence type="ECO:0000313" key="13">
    <source>
        <dbReference type="Proteomes" id="UP000005741"/>
    </source>
</evidence>
<keyword evidence="7" id="KW-0175">Coiled coil</keyword>